<comment type="caution">
    <text evidence="2">The sequence shown here is derived from an EMBL/GenBank/DDBJ whole genome shotgun (WGS) entry which is preliminary data.</text>
</comment>
<feature type="compositionally biased region" description="Basic and acidic residues" evidence="1">
    <location>
        <begin position="152"/>
        <end position="161"/>
    </location>
</feature>
<keyword evidence="3" id="KW-1185">Reference proteome</keyword>
<keyword evidence="2" id="KW-0418">Kinase</keyword>
<dbReference type="EMBL" id="JADBEM010000001">
    <property type="protein sequence ID" value="MBE1611646.1"/>
    <property type="molecule type" value="Genomic_DNA"/>
</dbReference>
<organism evidence="2 3">
    <name type="scientific">Actinopolymorpha pittospori</name>
    <dbReference type="NCBI Taxonomy" id="648752"/>
    <lineage>
        <taxon>Bacteria</taxon>
        <taxon>Bacillati</taxon>
        <taxon>Actinomycetota</taxon>
        <taxon>Actinomycetes</taxon>
        <taxon>Propionibacteriales</taxon>
        <taxon>Actinopolymorphaceae</taxon>
        <taxon>Actinopolymorpha</taxon>
    </lineage>
</organism>
<evidence type="ECO:0000256" key="1">
    <source>
        <dbReference type="SAM" id="MobiDB-lite"/>
    </source>
</evidence>
<reference evidence="2" key="1">
    <citation type="submission" date="2020-10" db="EMBL/GenBank/DDBJ databases">
        <title>Sequencing the genomes of 1000 actinobacteria strains.</title>
        <authorList>
            <person name="Klenk H.-P."/>
        </authorList>
    </citation>
    <scope>NUCLEOTIDE SEQUENCE</scope>
    <source>
        <strain evidence="2">DSM 45354</strain>
    </source>
</reference>
<dbReference type="EC" id="2.7.11.1" evidence="2"/>
<dbReference type="RefSeq" id="WP_202896818.1">
    <property type="nucleotide sequence ID" value="NZ_BAABJL010000176.1"/>
</dbReference>
<protein>
    <submittedName>
        <fullName evidence="2">Serine/threonine-protein kinase RsbW</fullName>
        <ecNumber evidence="2">2.7.11.1</ecNumber>
    </submittedName>
</protein>
<gene>
    <name evidence="2" type="ORF">HEB94_008494</name>
</gene>
<dbReference type="InterPro" id="IPR036890">
    <property type="entry name" value="HATPase_C_sf"/>
</dbReference>
<name>A0A927N2W2_9ACTN</name>
<dbReference type="Proteomes" id="UP000638648">
    <property type="component" value="Unassembled WGS sequence"/>
</dbReference>
<evidence type="ECO:0000313" key="3">
    <source>
        <dbReference type="Proteomes" id="UP000638648"/>
    </source>
</evidence>
<dbReference type="Gene3D" id="3.30.565.10">
    <property type="entry name" value="Histidine kinase-like ATPase, C-terminal domain"/>
    <property type="match status" value="1"/>
</dbReference>
<sequence>MTDVPDNADAARDDQEMDVVELGVPARTAYVSVLRTTAAALAARLDFTLDEIEDLRIAVDEASALLLTQAVPGSQLSCRFELAGDELTVSVSVHSRNPRVPARNSFAWTVLTALAGHVDTLVQPEHQRATVTLTKRGEAVAPTHPSSAQVRALDDVRNQRGRDHRPRTGEAGATTVEGNAASAGGSTGVPPRGSGAVDQ</sequence>
<keyword evidence="2" id="KW-0808">Transferase</keyword>
<accession>A0A927N2W2</accession>
<dbReference type="GO" id="GO:0004674">
    <property type="term" value="F:protein serine/threonine kinase activity"/>
    <property type="evidence" value="ECO:0007669"/>
    <property type="project" value="UniProtKB-EC"/>
</dbReference>
<proteinExistence type="predicted"/>
<feature type="region of interest" description="Disordered" evidence="1">
    <location>
        <begin position="137"/>
        <end position="199"/>
    </location>
</feature>
<dbReference type="AlphaFoldDB" id="A0A927N2W2"/>
<evidence type="ECO:0000313" key="2">
    <source>
        <dbReference type="EMBL" id="MBE1611646.1"/>
    </source>
</evidence>